<feature type="domain" description="Disease resistance N-terminal" evidence="6">
    <location>
        <begin position="23"/>
        <end position="110"/>
    </location>
</feature>
<dbReference type="PANTHER" id="PTHR33377">
    <property type="entry name" value="OS10G0134700 PROTEIN-RELATED"/>
    <property type="match status" value="1"/>
</dbReference>
<dbReference type="Gene3D" id="1.20.5.4130">
    <property type="match status" value="1"/>
</dbReference>
<dbReference type="InterPro" id="IPR041118">
    <property type="entry name" value="Rx_N"/>
</dbReference>
<dbReference type="Proteomes" id="UP000244336">
    <property type="component" value="Chromosome 5"/>
</dbReference>
<evidence type="ECO:0000313" key="7">
    <source>
        <dbReference type="EMBL" id="PUZ55008.1"/>
    </source>
</evidence>
<dbReference type="Gramene" id="PUZ55008">
    <property type="protein sequence ID" value="PUZ55008"/>
    <property type="gene ID" value="GQ55_5G178000"/>
</dbReference>
<dbReference type="EMBL" id="CM009753">
    <property type="protein sequence ID" value="PUZ55008.1"/>
    <property type="molecule type" value="Genomic_DNA"/>
</dbReference>
<keyword evidence="2" id="KW-0433">Leucine-rich repeat</keyword>
<name>A0A2T7DHF1_9POAL</name>
<dbReference type="GO" id="GO:0006952">
    <property type="term" value="P:defense response"/>
    <property type="evidence" value="ECO:0007669"/>
    <property type="project" value="UniProtKB-KW"/>
</dbReference>
<evidence type="ECO:0000259" key="6">
    <source>
        <dbReference type="Pfam" id="PF18052"/>
    </source>
</evidence>
<dbReference type="OrthoDB" id="692486at2759"/>
<organism evidence="7 8">
    <name type="scientific">Panicum hallii var. hallii</name>
    <dbReference type="NCBI Taxonomy" id="1504633"/>
    <lineage>
        <taxon>Eukaryota</taxon>
        <taxon>Viridiplantae</taxon>
        <taxon>Streptophyta</taxon>
        <taxon>Embryophyta</taxon>
        <taxon>Tracheophyta</taxon>
        <taxon>Spermatophyta</taxon>
        <taxon>Magnoliopsida</taxon>
        <taxon>Liliopsida</taxon>
        <taxon>Poales</taxon>
        <taxon>Poaceae</taxon>
        <taxon>PACMAD clade</taxon>
        <taxon>Panicoideae</taxon>
        <taxon>Panicodae</taxon>
        <taxon>Paniceae</taxon>
        <taxon>Panicinae</taxon>
        <taxon>Panicum</taxon>
        <taxon>Panicum sect. Panicum</taxon>
    </lineage>
</organism>
<keyword evidence="4" id="KW-0547">Nucleotide-binding</keyword>
<dbReference type="InterPro" id="IPR027417">
    <property type="entry name" value="P-loop_NTPase"/>
</dbReference>
<comment type="similarity">
    <text evidence="1">Belongs to the disease resistance NB-LRR family.</text>
</comment>
<evidence type="ECO:0000256" key="5">
    <source>
        <dbReference type="ARBA" id="ARBA00022821"/>
    </source>
</evidence>
<dbReference type="AlphaFoldDB" id="A0A2T7DHF1"/>
<gene>
    <name evidence="7" type="ORF">GQ55_5G178000</name>
</gene>
<proteinExistence type="inferred from homology"/>
<protein>
    <recommendedName>
        <fullName evidence="6">Disease resistance N-terminal domain-containing protein</fullName>
    </recommendedName>
</protein>
<dbReference type="GO" id="GO:0000166">
    <property type="term" value="F:nucleotide binding"/>
    <property type="evidence" value="ECO:0007669"/>
    <property type="project" value="UniProtKB-KW"/>
</dbReference>
<dbReference type="PANTHER" id="PTHR33377:SF36">
    <property type="entry name" value="OS01G0720900 PROTEIN"/>
    <property type="match status" value="1"/>
</dbReference>
<dbReference type="SUPFAM" id="SSF52540">
    <property type="entry name" value="P-loop containing nucleoside triphosphate hydrolases"/>
    <property type="match status" value="1"/>
</dbReference>
<dbReference type="Pfam" id="PF18052">
    <property type="entry name" value="Rx_N"/>
    <property type="match status" value="1"/>
</dbReference>
<evidence type="ECO:0000313" key="8">
    <source>
        <dbReference type="Proteomes" id="UP000244336"/>
    </source>
</evidence>
<dbReference type="Gene3D" id="3.40.50.300">
    <property type="entry name" value="P-loop containing nucleotide triphosphate hydrolases"/>
    <property type="match status" value="1"/>
</dbReference>
<keyword evidence="3" id="KW-0677">Repeat</keyword>
<reference evidence="7 8" key="1">
    <citation type="submission" date="2018-04" db="EMBL/GenBank/DDBJ databases">
        <title>WGS assembly of Panicum hallii var. hallii HAL2.</title>
        <authorList>
            <person name="Lovell J."/>
            <person name="Jenkins J."/>
            <person name="Lowry D."/>
            <person name="Mamidi S."/>
            <person name="Sreedasyam A."/>
            <person name="Weng X."/>
            <person name="Barry K."/>
            <person name="Bonette J."/>
            <person name="Campitelli B."/>
            <person name="Daum C."/>
            <person name="Gordon S."/>
            <person name="Gould B."/>
            <person name="Lipzen A."/>
            <person name="MacQueen A."/>
            <person name="Palacio-Mejia J."/>
            <person name="Plott C."/>
            <person name="Shakirov E."/>
            <person name="Shu S."/>
            <person name="Yoshinaga Y."/>
            <person name="Zane M."/>
            <person name="Rokhsar D."/>
            <person name="Grimwood J."/>
            <person name="Schmutz J."/>
            <person name="Juenger T."/>
        </authorList>
    </citation>
    <scope>NUCLEOTIDE SEQUENCE [LARGE SCALE GENOMIC DNA]</scope>
    <source>
        <strain evidence="8">cv. HAL2</strain>
    </source>
</reference>
<keyword evidence="8" id="KW-1185">Reference proteome</keyword>
<evidence type="ECO:0000256" key="1">
    <source>
        <dbReference type="ARBA" id="ARBA00008894"/>
    </source>
</evidence>
<evidence type="ECO:0000256" key="2">
    <source>
        <dbReference type="ARBA" id="ARBA00022614"/>
    </source>
</evidence>
<evidence type="ECO:0000256" key="3">
    <source>
        <dbReference type="ARBA" id="ARBA00022737"/>
    </source>
</evidence>
<evidence type="ECO:0000256" key="4">
    <source>
        <dbReference type="ARBA" id="ARBA00022741"/>
    </source>
</evidence>
<sequence>MDSAIIETFASTRKGTSCEWLFLGDLLSRLISFVFDRCYRQQKGVGDYLLQLHRVLLRIQATMEEAEGRHITNKAMLRQLQMLREMMYKGCYLLDTFTYQVLQQHRDNDQVSDHPLSIYCRAKRLCFSTRGMNASFQVDGVKEVQKMLESLQSIIVDMTEFIVFLKFYPPINREPYSKYLFLENCMFGRQAEMEKIISFLLQPEPPGAESLQVLPITGPARVGKSTLAEHLCYDERVRNHFSTIILCSGDSTAPEGSGAVKKRTHGSHGRSLIIMELADDLVLDERQCRNFYSSRNHMPPGSKIIVTSRSENIIKLGTTVAIKLDFLSREAYCTNPADHPELASIAMEIAAGLERCFVGAHVICGFLRANMQRRFWNKILECQRNNIDRNIRIFGEHPLALIRKNQTAYVWSLSNISMRLKVLYCQTHSTLNDVPKIALHEVQTSAKARGKLEALVLKSRIPPYHSYSMTCEIEVPRDMTTKKKRPRSYLEI</sequence>
<keyword evidence="5" id="KW-0611">Plant defense</keyword>
<accession>A0A2T7DHF1</accession>